<keyword evidence="2" id="KW-0378">Hydrolase</keyword>
<dbReference type="NCBIfam" id="NF009807">
    <property type="entry name" value="PRK13291.1"/>
    <property type="match status" value="1"/>
</dbReference>
<dbReference type="InterPro" id="IPR034660">
    <property type="entry name" value="DinB/YfiT-like"/>
</dbReference>
<protein>
    <submittedName>
        <fullName evidence="2">Metal-dependent hydrolase</fullName>
    </submittedName>
</protein>
<accession>A0A2C6WLX5</accession>
<dbReference type="InterPro" id="IPR024775">
    <property type="entry name" value="DinB-like"/>
</dbReference>
<gene>
    <name evidence="2" type="ORF">BTJ66_12025</name>
    <name evidence="3" type="ORF">MNY58_00775</name>
</gene>
<evidence type="ECO:0000313" key="4">
    <source>
        <dbReference type="Proteomes" id="UP000223828"/>
    </source>
</evidence>
<evidence type="ECO:0000313" key="5">
    <source>
        <dbReference type="Proteomes" id="UP001056588"/>
    </source>
</evidence>
<dbReference type="SUPFAM" id="SSF109854">
    <property type="entry name" value="DinB/YfiT-like putative metalloenzymes"/>
    <property type="match status" value="1"/>
</dbReference>
<dbReference type="EMBL" id="CP093217">
    <property type="protein sequence ID" value="UQW81680.1"/>
    <property type="molecule type" value="Genomic_DNA"/>
</dbReference>
<evidence type="ECO:0000313" key="3">
    <source>
        <dbReference type="EMBL" id="UQW81680.1"/>
    </source>
</evidence>
<dbReference type="Proteomes" id="UP000223828">
    <property type="component" value="Unassembled WGS sequence"/>
</dbReference>
<evidence type="ECO:0000259" key="1">
    <source>
        <dbReference type="Pfam" id="PF12867"/>
    </source>
</evidence>
<dbReference type="GO" id="GO:0016787">
    <property type="term" value="F:hydrolase activity"/>
    <property type="evidence" value="ECO:0007669"/>
    <property type="project" value="UniProtKB-KW"/>
</dbReference>
<dbReference type="Proteomes" id="UP001056588">
    <property type="component" value="Chromosome"/>
</dbReference>
<reference evidence="3" key="4">
    <citation type="submission" date="2022-03" db="EMBL/GenBank/DDBJ databases">
        <title>Complete Genome Sequence of Staphylococcus edaphicus strain CCM 8731.</title>
        <authorList>
            <person name="Rimmer C.O."/>
            <person name="Thomas J.C."/>
        </authorList>
    </citation>
    <scope>NUCLEOTIDE SEQUENCE</scope>
    <source>
        <strain evidence="3">CCM 8731</strain>
    </source>
</reference>
<sequence>MDVRFPIGKLDVPDYVSLKDIQKWSEDIGSYANRLRETVDGLDNHMLNKTYREGSWNVRQLVHHIADSQVNMYQRLKMALTDNNPTVEPFIQDEWVKLSDSDLPIECSIRMLEGINERIVVIAKGLDEAQLKRVFTLKDTGEISVATKIAKLSWHENHHLEHIKIALSQ</sequence>
<organism evidence="2 4">
    <name type="scientific">Staphylococcus edaphicus</name>
    <dbReference type="NCBI Taxonomy" id="1955013"/>
    <lineage>
        <taxon>Bacteria</taxon>
        <taxon>Bacillati</taxon>
        <taxon>Bacillota</taxon>
        <taxon>Bacilli</taxon>
        <taxon>Bacillales</taxon>
        <taxon>Staphylococcaceae</taxon>
        <taxon>Staphylococcus</taxon>
    </lineage>
</organism>
<feature type="domain" description="DinB-like" evidence="1">
    <location>
        <begin position="33"/>
        <end position="163"/>
    </location>
</feature>
<dbReference type="AlphaFoldDB" id="A0A2C6WLX5"/>
<dbReference type="OrthoDB" id="9796039at2"/>
<dbReference type="Pfam" id="PF12867">
    <property type="entry name" value="DinB_2"/>
    <property type="match status" value="1"/>
</dbReference>
<dbReference type="Gene3D" id="1.20.120.450">
    <property type="entry name" value="dinb family like domain"/>
    <property type="match status" value="1"/>
</dbReference>
<reference evidence="2" key="1">
    <citation type="journal article" date="2017" name="Appl. Environ. Microbiol.">
        <title>Staphylococcus edaphicus sp. nov., isolated in Antarctica, harbours mecC gene and genomic islands with suspected role in adaptation to extreme environment.</title>
        <authorList>
            <person name="Pantucek R."/>
            <person name="Sedlacek I."/>
            <person name="Indrakova A."/>
            <person name="Vrbovska V."/>
            <person name="Maslanova I."/>
            <person name="Kovarovic V."/>
            <person name="Svec P."/>
            <person name="Kralova S."/>
            <person name="Kristofova L."/>
            <person name="Keklakova J."/>
            <person name="Petras P."/>
            <person name="Doskar J."/>
        </authorList>
    </citation>
    <scope>NUCLEOTIDE SEQUENCE</scope>
    <source>
        <strain evidence="2">CCM 8730</strain>
    </source>
</reference>
<reference evidence="2" key="3">
    <citation type="submission" date="2017-10" db="EMBL/GenBank/DDBJ databases">
        <authorList>
            <person name="Vrbovska V."/>
            <person name="Kovarovic V."/>
            <person name="Indrakova A."/>
        </authorList>
    </citation>
    <scope>NUCLEOTIDE SEQUENCE</scope>
    <source>
        <strain evidence="2">CCM 8730</strain>
    </source>
</reference>
<reference evidence="4" key="2">
    <citation type="submission" date="2017-10" db="EMBL/GenBank/DDBJ databases">
        <title>Staphylococcus edaphicus sp. nov., isolated in Antarctica, harbouring mecC gene and genomic islands essential in adaptation to extreme environment.</title>
        <authorList>
            <person name="Pantucek R."/>
            <person name="Sedlacek I."/>
            <person name="Indrakova A."/>
            <person name="Vrbovska V."/>
            <person name="Maslanova I."/>
            <person name="Kovarovic V."/>
            <person name="Svec P."/>
            <person name="Kralova S."/>
            <person name="Kristofova L."/>
            <person name="Keklakova J."/>
            <person name="Petras P."/>
            <person name="Doskar J."/>
        </authorList>
    </citation>
    <scope>NUCLEOTIDE SEQUENCE [LARGE SCALE GENOMIC DNA]</scope>
    <source>
        <strain evidence="4">CCM 5085</strain>
    </source>
</reference>
<name>A0A2C6WLX5_9STAP</name>
<dbReference type="RefSeq" id="WP_099091185.1">
    <property type="nucleotide sequence ID" value="NZ_CP093217.1"/>
</dbReference>
<dbReference type="EMBL" id="MRZN01000025">
    <property type="protein sequence ID" value="PHK48756.1"/>
    <property type="molecule type" value="Genomic_DNA"/>
</dbReference>
<proteinExistence type="predicted"/>
<evidence type="ECO:0000313" key="2">
    <source>
        <dbReference type="EMBL" id="PHK48756.1"/>
    </source>
</evidence>
<keyword evidence="5" id="KW-1185">Reference proteome</keyword>